<dbReference type="EMBL" id="FPJW01000002">
    <property type="protein sequence ID" value="SFX23487.1"/>
    <property type="molecule type" value="Genomic_DNA"/>
</dbReference>
<reference evidence="2 3" key="1">
    <citation type="submission" date="2016-11" db="EMBL/GenBank/DDBJ databases">
        <authorList>
            <person name="Jaros S."/>
            <person name="Januszkiewicz K."/>
            <person name="Wedrychowicz H."/>
        </authorList>
    </citation>
    <scope>NUCLEOTIDE SEQUENCE [LARGE SCALE GENOMIC DNA]</scope>
    <source>
        <strain evidence="2 3">DSM 21637</strain>
    </source>
</reference>
<protein>
    <submittedName>
        <fullName evidence="2">Uncharacterized protein</fullName>
    </submittedName>
</protein>
<keyword evidence="3" id="KW-1185">Reference proteome</keyword>
<dbReference type="AlphaFoldDB" id="A0A1K1VEK3"/>
<dbReference type="STRING" id="1122209.SAMN02745752_00928"/>
<proteinExistence type="predicted"/>
<dbReference type="RefSeq" id="WP_072325163.1">
    <property type="nucleotide sequence ID" value="NZ_FPJW01000002.1"/>
</dbReference>
<dbReference type="OrthoDB" id="6120779at2"/>
<gene>
    <name evidence="2" type="ORF">SAMN02745752_00928</name>
</gene>
<organism evidence="2 3">
    <name type="scientific">Marinospirillum alkaliphilum DSM 21637</name>
    <dbReference type="NCBI Taxonomy" id="1122209"/>
    <lineage>
        <taxon>Bacteria</taxon>
        <taxon>Pseudomonadati</taxon>
        <taxon>Pseudomonadota</taxon>
        <taxon>Gammaproteobacteria</taxon>
        <taxon>Oceanospirillales</taxon>
        <taxon>Oceanospirillaceae</taxon>
        <taxon>Marinospirillum</taxon>
    </lineage>
</organism>
<evidence type="ECO:0000256" key="1">
    <source>
        <dbReference type="SAM" id="MobiDB-lite"/>
    </source>
</evidence>
<dbReference type="Proteomes" id="UP000182350">
    <property type="component" value="Unassembled WGS sequence"/>
</dbReference>
<evidence type="ECO:0000313" key="3">
    <source>
        <dbReference type="Proteomes" id="UP000182350"/>
    </source>
</evidence>
<name>A0A1K1VEK3_9GAMM</name>
<evidence type="ECO:0000313" key="2">
    <source>
        <dbReference type="EMBL" id="SFX23487.1"/>
    </source>
</evidence>
<sequence length="92" mass="10701">MRVQGTLQAPLPQQLRRKNKAPEVAESAEEPQPSRGEIIRLAPEVDYIPGDERLDWDERQLSHAARRALQGYWSVAHQGNLWAEWRRVDLYV</sequence>
<accession>A0A1K1VEK3</accession>
<feature type="region of interest" description="Disordered" evidence="1">
    <location>
        <begin position="1"/>
        <end position="35"/>
    </location>
</feature>